<proteinExistence type="inferred from homology"/>
<gene>
    <name evidence="6" type="ORF">J437_LFUL017714</name>
</gene>
<dbReference type="GO" id="GO:0006270">
    <property type="term" value="P:DNA replication initiation"/>
    <property type="evidence" value="ECO:0007669"/>
    <property type="project" value="InterPro"/>
</dbReference>
<comment type="caution">
    <text evidence="6">The sequence shown here is derived from an EMBL/GenBank/DDBJ whole genome shotgun (WGS) entry which is preliminary data.</text>
</comment>
<keyword evidence="7" id="KW-1185">Reference proteome</keyword>
<evidence type="ECO:0000256" key="4">
    <source>
        <dbReference type="ARBA" id="ARBA00023242"/>
    </source>
</evidence>
<dbReference type="Pfam" id="PF02724">
    <property type="entry name" value="CDC45"/>
    <property type="match status" value="1"/>
</dbReference>
<evidence type="ECO:0000256" key="3">
    <source>
        <dbReference type="ARBA" id="ARBA00022705"/>
    </source>
</evidence>
<comment type="subcellular location">
    <subcellularLocation>
        <location evidence="1">Nucleus</location>
    </subcellularLocation>
</comment>
<dbReference type="GO" id="GO:0003697">
    <property type="term" value="F:single-stranded DNA binding"/>
    <property type="evidence" value="ECO:0007669"/>
    <property type="project" value="TreeGrafter"/>
</dbReference>
<dbReference type="GO" id="GO:1902977">
    <property type="term" value="P:mitotic DNA replication preinitiation complex assembly"/>
    <property type="evidence" value="ECO:0007669"/>
    <property type="project" value="TreeGrafter"/>
</dbReference>
<comment type="similarity">
    <text evidence="2">Belongs to the CDC45 family.</text>
</comment>
<evidence type="ECO:0000256" key="2">
    <source>
        <dbReference type="ARBA" id="ARBA00010727"/>
    </source>
</evidence>
<dbReference type="GO" id="GO:0000727">
    <property type="term" value="P:double-strand break repair via break-induced replication"/>
    <property type="evidence" value="ECO:0007669"/>
    <property type="project" value="TreeGrafter"/>
</dbReference>
<keyword evidence="4" id="KW-0539">Nucleus</keyword>
<dbReference type="AlphaFoldDB" id="A0A8K0PC06"/>
<dbReference type="PANTHER" id="PTHR10507">
    <property type="entry name" value="CDC45-RELATED PROTEIN"/>
    <property type="match status" value="1"/>
</dbReference>
<dbReference type="Proteomes" id="UP000792457">
    <property type="component" value="Unassembled WGS sequence"/>
</dbReference>
<feature type="non-terminal residue" evidence="6">
    <location>
        <position position="266"/>
    </location>
</feature>
<protein>
    <submittedName>
        <fullName evidence="6">Uncharacterized protein</fullName>
    </submittedName>
</protein>
<dbReference type="InterPro" id="IPR003874">
    <property type="entry name" value="CDC45"/>
</dbReference>
<dbReference type="GO" id="GO:0003682">
    <property type="term" value="F:chromatin binding"/>
    <property type="evidence" value="ECO:0007669"/>
    <property type="project" value="TreeGrafter"/>
</dbReference>
<evidence type="ECO:0000256" key="5">
    <source>
        <dbReference type="ARBA" id="ARBA00023306"/>
    </source>
</evidence>
<evidence type="ECO:0000256" key="1">
    <source>
        <dbReference type="ARBA" id="ARBA00004123"/>
    </source>
</evidence>
<reference evidence="6" key="1">
    <citation type="submission" date="2013-04" db="EMBL/GenBank/DDBJ databases">
        <authorList>
            <person name="Qu J."/>
            <person name="Murali S.C."/>
            <person name="Bandaranaike D."/>
            <person name="Bellair M."/>
            <person name="Blankenburg K."/>
            <person name="Chao H."/>
            <person name="Dinh H."/>
            <person name="Doddapaneni H."/>
            <person name="Downs B."/>
            <person name="Dugan-Rocha S."/>
            <person name="Elkadiri S."/>
            <person name="Gnanaolivu R.D."/>
            <person name="Hernandez B."/>
            <person name="Javaid M."/>
            <person name="Jayaseelan J.C."/>
            <person name="Lee S."/>
            <person name="Li M."/>
            <person name="Ming W."/>
            <person name="Munidasa M."/>
            <person name="Muniz J."/>
            <person name="Nguyen L."/>
            <person name="Ongeri F."/>
            <person name="Osuji N."/>
            <person name="Pu L.-L."/>
            <person name="Puazo M."/>
            <person name="Qu C."/>
            <person name="Quiroz J."/>
            <person name="Raj R."/>
            <person name="Weissenberger G."/>
            <person name="Xin Y."/>
            <person name="Zou X."/>
            <person name="Han Y."/>
            <person name="Richards S."/>
            <person name="Worley K."/>
            <person name="Muzny D."/>
            <person name="Gibbs R."/>
        </authorList>
    </citation>
    <scope>NUCLEOTIDE SEQUENCE</scope>
    <source>
        <strain evidence="6">Sampled in the wild</strain>
    </source>
</reference>
<keyword evidence="5" id="KW-0131">Cell cycle</keyword>
<evidence type="ECO:0000313" key="6">
    <source>
        <dbReference type="EMBL" id="KAG8237994.1"/>
    </source>
</evidence>
<dbReference type="OrthoDB" id="10258882at2759"/>
<dbReference type="PANTHER" id="PTHR10507:SF0">
    <property type="entry name" value="CELL DIVISION CONTROL PROTEIN 45 HOMOLOG"/>
    <property type="match status" value="1"/>
</dbReference>
<keyword evidence="3" id="KW-0235">DNA replication</keyword>
<name>A0A8K0PC06_LADFU</name>
<evidence type="ECO:0000313" key="7">
    <source>
        <dbReference type="Proteomes" id="UP000792457"/>
    </source>
</evidence>
<dbReference type="GO" id="GO:0003688">
    <property type="term" value="F:DNA replication origin binding"/>
    <property type="evidence" value="ECO:0007669"/>
    <property type="project" value="TreeGrafter"/>
</dbReference>
<reference evidence="6" key="2">
    <citation type="submission" date="2017-10" db="EMBL/GenBank/DDBJ databases">
        <title>Ladona fulva Genome sequencing and assembly.</title>
        <authorList>
            <person name="Murali S."/>
            <person name="Richards S."/>
            <person name="Bandaranaike D."/>
            <person name="Bellair M."/>
            <person name="Blankenburg K."/>
            <person name="Chao H."/>
            <person name="Dinh H."/>
            <person name="Doddapaneni H."/>
            <person name="Dugan-Rocha S."/>
            <person name="Elkadiri S."/>
            <person name="Gnanaolivu R."/>
            <person name="Hernandez B."/>
            <person name="Skinner E."/>
            <person name="Javaid M."/>
            <person name="Lee S."/>
            <person name="Li M."/>
            <person name="Ming W."/>
            <person name="Munidasa M."/>
            <person name="Muniz J."/>
            <person name="Nguyen L."/>
            <person name="Hughes D."/>
            <person name="Osuji N."/>
            <person name="Pu L.-L."/>
            <person name="Puazo M."/>
            <person name="Qu C."/>
            <person name="Quiroz J."/>
            <person name="Raj R."/>
            <person name="Weissenberger G."/>
            <person name="Xin Y."/>
            <person name="Zou X."/>
            <person name="Han Y."/>
            <person name="Worley K."/>
            <person name="Muzny D."/>
            <person name="Gibbs R."/>
        </authorList>
    </citation>
    <scope>NUCLEOTIDE SEQUENCE</scope>
    <source>
        <strain evidence="6">Sampled in the wild</strain>
    </source>
</reference>
<sequence>MALYRHWTVESSIRNTMYTACKLKLWTLRGEKKMNELMAEMGLPLAQSRQKFSAMDLVLRKEFQTSLEKVSEKYGLTNIVYASFVLQYGFRSRFCAADVVYAMLALLEGMGRARPASDCFLDALDCLSRSQKEILIGGIEKAKKLLECIFKQVQSSLDMSQVLSAGPYLYLVIQEGAVDAACFSNPHCLSLLAQFALRAYVAVSKSRRAPNLPLIVSAPYDPEEETCLVLGVPPVSEDSPRNFFGKAFEQAAEKTSSRAEFDYFDS</sequence>
<organism evidence="6 7">
    <name type="scientific">Ladona fulva</name>
    <name type="common">Scarce chaser dragonfly</name>
    <name type="synonym">Libellula fulva</name>
    <dbReference type="NCBI Taxonomy" id="123851"/>
    <lineage>
        <taxon>Eukaryota</taxon>
        <taxon>Metazoa</taxon>
        <taxon>Ecdysozoa</taxon>
        <taxon>Arthropoda</taxon>
        <taxon>Hexapoda</taxon>
        <taxon>Insecta</taxon>
        <taxon>Pterygota</taxon>
        <taxon>Palaeoptera</taxon>
        <taxon>Odonata</taxon>
        <taxon>Epiprocta</taxon>
        <taxon>Anisoptera</taxon>
        <taxon>Libelluloidea</taxon>
        <taxon>Libellulidae</taxon>
        <taxon>Ladona</taxon>
    </lineage>
</organism>
<dbReference type="GO" id="GO:0031261">
    <property type="term" value="C:DNA replication preinitiation complex"/>
    <property type="evidence" value="ECO:0007669"/>
    <property type="project" value="TreeGrafter"/>
</dbReference>
<accession>A0A8K0PC06</accession>
<dbReference type="EMBL" id="KZ309259">
    <property type="protein sequence ID" value="KAG8237994.1"/>
    <property type="molecule type" value="Genomic_DNA"/>
</dbReference>